<dbReference type="InterPro" id="IPR015911">
    <property type="entry name" value="Phosphoglycerate_kinase_CS"/>
</dbReference>
<feature type="binding site" evidence="13">
    <location>
        <position position="40"/>
    </location>
    <ligand>
        <name>substrate</name>
    </ligand>
</feature>
<evidence type="ECO:0000256" key="2">
    <source>
        <dbReference type="ARBA" id="ARBA00004496"/>
    </source>
</evidence>
<dbReference type="GO" id="GO:0006096">
    <property type="term" value="P:glycolytic process"/>
    <property type="evidence" value="ECO:0007669"/>
    <property type="project" value="UniProtKB-UniRule"/>
</dbReference>
<comment type="caution">
    <text evidence="17">The sequence shown here is derived from an EMBL/GenBank/DDBJ whole genome shotgun (WGS) entry which is preliminary data.</text>
</comment>
<dbReference type="PRINTS" id="PR00477">
    <property type="entry name" value="PHGLYCKINASE"/>
</dbReference>
<feature type="binding site" evidence="14">
    <location>
        <position position="120"/>
    </location>
    <ligand>
        <name>(2R)-3-phosphoglycerate</name>
        <dbReference type="ChEBI" id="CHEBI:58272"/>
    </ligand>
</feature>
<dbReference type="HAMAP" id="MF_00145">
    <property type="entry name" value="Phosphoglyc_kinase"/>
    <property type="match status" value="1"/>
</dbReference>
<evidence type="ECO:0000256" key="14">
    <source>
        <dbReference type="PIRSR" id="PIRSR000724-1"/>
    </source>
</evidence>
<keyword evidence="12 13" id="KW-0324">Glycolysis</keyword>
<evidence type="ECO:0000313" key="18">
    <source>
        <dbReference type="Proteomes" id="UP000191661"/>
    </source>
</evidence>
<feature type="binding site" evidence="13">
    <location>
        <position position="120"/>
    </location>
    <ligand>
        <name>substrate</name>
    </ligand>
</feature>
<comment type="subunit">
    <text evidence="13">Monomer.</text>
</comment>
<name>A0A1V6N0L8_METAZ</name>
<comment type="pathway">
    <text evidence="3 13">Carbohydrate degradation; glycolysis; pyruvate from D-glyceraldehyde 3-phosphate: step 2/5.</text>
</comment>
<protein>
    <recommendedName>
        <fullName evidence="6 13">Phosphoglycerate kinase</fullName>
        <ecNumber evidence="5 13">2.7.2.3</ecNumber>
    </recommendedName>
</protein>
<keyword evidence="18" id="KW-1185">Reference proteome</keyword>
<dbReference type="GO" id="GO:0043531">
    <property type="term" value="F:ADP binding"/>
    <property type="evidence" value="ECO:0007669"/>
    <property type="project" value="TreeGrafter"/>
</dbReference>
<dbReference type="FunFam" id="3.40.50.1260:FF:000012">
    <property type="entry name" value="Phosphoglycerate kinase"/>
    <property type="match status" value="1"/>
</dbReference>
<evidence type="ECO:0000256" key="9">
    <source>
        <dbReference type="ARBA" id="ARBA00022741"/>
    </source>
</evidence>
<evidence type="ECO:0000256" key="15">
    <source>
        <dbReference type="PIRSR" id="PIRSR000724-2"/>
    </source>
</evidence>
<feature type="binding site" evidence="13 14">
    <location>
        <begin position="23"/>
        <end position="25"/>
    </location>
    <ligand>
        <name>substrate</name>
    </ligand>
</feature>
<evidence type="ECO:0000313" key="17">
    <source>
        <dbReference type="EMBL" id="OQD58147.1"/>
    </source>
</evidence>
<accession>A0A1V6N0L8</accession>
<evidence type="ECO:0000256" key="10">
    <source>
        <dbReference type="ARBA" id="ARBA00022777"/>
    </source>
</evidence>
<dbReference type="EC" id="2.7.2.3" evidence="5 13"/>
<sequence length="407" mass="44435">MTIKFNTIDDFDIEGKTVLVRVDINSPVDPNSGIILDDTRMKLHSETLKELSNKGAKVVVLAHQSRPGKKDFTTLEQHSHVLSKNLNIDVKYIDSIFSHEAKETIKNLKNSEILLLENVRFFSEESISKSPEEQSQTLIPQNLAPIIDIFVNDAFAAAHRSQPSLVGFAPVLPSAAGRVMEKELKVLQNAIDNVEHPCVFILGGMKSDDSIDVMKNVLENGTADYVLTSGLVANILLFAAGYDIGKVNKKFIKDRDYCYLVKKSKKLIKKYGSKIVYPKDVAIQNKKGLREDVPVDKIPNFSIFDIGIESIKDYAKIIRSAKTIFANGPAGVFEEPKFAMGTEDILNAIASSEGFSIIGGGHIAAATVAMGFENDVDHISSGGGACINLLSGKKLVAVEALIDSAKK</sequence>
<comment type="similarity">
    <text evidence="4 13 16">Belongs to the phosphoglycerate kinase family.</text>
</comment>
<feature type="binding site" evidence="13">
    <location>
        <begin position="360"/>
        <end position="363"/>
    </location>
    <ligand>
        <name>ATP</name>
        <dbReference type="ChEBI" id="CHEBI:30616"/>
    </ligand>
</feature>
<feature type="binding site" evidence="13 15">
    <location>
        <position position="334"/>
    </location>
    <ligand>
        <name>ATP</name>
        <dbReference type="ChEBI" id="CHEBI:30616"/>
    </ligand>
</feature>
<evidence type="ECO:0000256" key="13">
    <source>
        <dbReference type="HAMAP-Rule" id="MF_00145"/>
    </source>
</evidence>
<feature type="binding site" evidence="13">
    <location>
        <position position="160"/>
    </location>
    <ligand>
        <name>substrate</name>
    </ligand>
</feature>
<dbReference type="InterPro" id="IPR001576">
    <property type="entry name" value="Phosphoglycerate_kinase"/>
</dbReference>
<keyword evidence="9 13" id="KW-0547">Nucleotide-binding</keyword>
<reference evidence="17 18" key="1">
    <citation type="submission" date="2014-12" db="EMBL/GenBank/DDBJ databases">
        <title>Genome sequence of Methanobrevibacter arboriphilicus DH1, DSM1125.</title>
        <authorList>
            <person name="Poehlein A."/>
            <person name="Thauer R.K."/>
            <person name="Seedorf H."/>
            <person name="Daniel R."/>
        </authorList>
    </citation>
    <scope>NUCLEOTIDE SEQUENCE [LARGE SCALE GENOMIC DNA]</scope>
    <source>
        <strain evidence="17 18">DH1</strain>
    </source>
</reference>
<dbReference type="PROSITE" id="PS00111">
    <property type="entry name" value="PGLYCERATE_KINASE"/>
    <property type="match status" value="1"/>
</dbReference>
<evidence type="ECO:0000256" key="5">
    <source>
        <dbReference type="ARBA" id="ARBA00013061"/>
    </source>
</evidence>
<evidence type="ECO:0000256" key="12">
    <source>
        <dbReference type="ARBA" id="ARBA00023152"/>
    </source>
</evidence>
<gene>
    <name evidence="17" type="primary">pgk2</name>
    <name evidence="13" type="synonym">pgk</name>
    <name evidence="17" type="ORF">MBBAR_28c00330</name>
</gene>
<comment type="catalytic activity">
    <reaction evidence="1 13 16">
        <text>(2R)-3-phosphoglycerate + ATP = (2R)-3-phospho-glyceroyl phosphate + ADP</text>
        <dbReference type="Rhea" id="RHEA:14801"/>
        <dbReference type="ChEBI" id="CHEBI:30616"/>
        <dbReference type="ChEBI" id="CHEBI:57604"/>
        <dbReference type="ChEBI" id="CHEBI:58272"/>
        <dbReference type="ChEBI" id="CHEBI:456216"/>
        <dbReference type="EC" id="2.7.2.3"/>
    </reaction>
</comment>
<evidence type="ECO:0000256" key="6">
    <source>
        <dbReference type="ARBA" id="ARBA00016471"/>
    </source>
</evidence>
<dbReference type="UniPathway" id="UPA00109">
    <property type="reaction ID" value="UER00185"/>
</dbReference>
<dbReference type="Gene3D" id="3.40.50.1260">
    <property type="entry name" value="Phosphoglycerate kinase, N-terminal domain"/>
    <property type="match status" value="2"/>
</dbReference>
<dbReference type="EMBL" id="JXMW01000028">
    <property type="protein sequence ID" value="OQD58147.1"/>
    <property type="molecule type" value="Genomic_DNA"/>
</dbReference>
<dbReference type="PIRSF" id="PIRSF000724">
    <property type="entry name" value="Pgk"/>
    <property type="match status" value="1"/>
</dbReference>
<evidence type="ECO:0000256" key="16">
    <source>
        <dbReference type="RuleBase" id="RU000532"/>
    </source>
</evidence>
<dbReference type="GO" id="GO:0004618">
    <property type="term" value="F:phosphoglycerate kinase activity"/>
    <property type="evidence" value="ECO:0007669"/>
    <property type="project" value="UniProtKB-UniRule"/>
</dbReference>
<dbReference type="AlphaFoldDB" id="A0A1V6N0L8"/>
<dbReference type="GO" id="GO:0006094">
    <property type="term" value="P:gluconeogenesis"/>
    <property type="evidence" value="ECO:0007669"/>
    <property type="project" value="TreeGrafter"/>
</dbReference>
<evidence type="ECO:0000256" key="11">
    <source>
        <dbReference type="ARBA" id="ARBA00022840"/>
    </source>
</evidence>
<dbReference type="FunFam" id="3.40.50.1260:FF:000006">
    <property type="entry name" value="Phosphoglycerate kinase"/>
    <property type="match status" value="1"/>
</dbReference>
<dbReference type="SUPFAM" id="SSF53748">
    <property type="entry name" value="Phosphoglycerate kinase"/>
    <property type="match status" value="1"/>
</dbReference>
<organism evidence="17 18">
    <name type="scientific">Methanobrevibacter arboriphilus JCM 13429 = DSM 1125</name>
    <dbReference type="NCBI Taxonomy" id="1300164"/>
    <lineage>
        <taxon>Archaea</taxon>
        <taxon>Methanobacteriati</taxon>
        <taxon>Methanobacteriota</taxon>
        <taxon>Methanomada group</taxon>
        <taxon>Methanobacteria</taxon>
        <taxon>Methanobacteriales</taxon>
        <taxon>Methanobacteriaceae</taxon>
        <taxon>Methanobrevibacter</taxon>
    </lineage>
</organism>
<dbReference type="Pfam" id="PF00162">
    <property type="entry name" value="PGK"/>
    <property type="match status" value="1"/>
</dbReference>
<evidence type="ECO:0000256" key="8">
    <source>
        <dbReference type="ARBA" id="ARBA00022679"/>
    </source>
</evidence>
<keyword evidence="10 13" id="KW-0418">Kinase</keyword>
<dbReference type="PANTHER" id="PTHR11406">
    <property type="entry name" value="PHOSPHOGLYCERATE KINASE"/>
    <property type="match status" value="1"/>
</dbReference>
<dbReference type="PANTHER" id="PTHR11406:SF23">
    <property type="entry name" value="PHOSPHOGLYCERATE KINASE 1, CHLOROPLASTIC-RELATED"/>
    <property type="match status" value="1"/>
</dbReference>
<dbReference type="InterPro" id="IPR015824">
    <property type="entry name" value="Phosphoglycerate_kinase_N"/>
</dbReference>
<dbReference type="GO" id="GO:0005829">
    <property type="term" value="C:cytosol"/>
    <property type="evidence" value="ECO:0007669"/>
    <property type="project" value="TreeGrafter"/>
</dbReference>
<dbReference type="OrthoDB" id="6575at2157"/>
<dbReference type="RefSeq" id="WP_080461013.1">
    <property type="nucleotide sequence ID" value="NZ_JXMW01000028.1"/>
</dbReference>
<dbReference type="GO" id="GO:0005524">
    <property type="term" value="F:ATP binding"/>
    <property type="evidence" value="ECO:0007669"/>
    <property type="project" value="UniProtKB-KW"/>
</dbReference>
<evidence type="ECO:0000256" key="1">
    <source>
        <dbReference type="ARBA" id="ARBA00000642"/>
    </source>
</evidence>
<feature type="binding site" evidence="13 14">
    <location>
        <begin position="63"/>
        <end position="66"/>
    </location>
    <ligand>
        <name>substrate</name>
    </ligand>
</feature>
<feature type="binding site" evidence="14">
    <location>
        <position position="160"/>
    </location>
    <ligand>
        <name>(2R)-3-phosphoglycerate</name>
        <dbReference type="ChEBI" id="CHEBI:58272"/>
    </ligand>
</feature>
<evidence type="ECO:0000256" key="3">
    <source>
        <dbReference type="ARBA" id="ARBA00004838"/>
    </source>
</evidence>
<evidence type="ECO:0000256" key="4">
    <source>
        <dbReference type="ARBA" id="ARBA00008982"/>
    </source>
</evidence>
<comment type="subcellular location">
    <subcellularLocation>
        <location evidence="2 13">Cytoplasm</location>
    </subcellularLocation>
</comment>
<keyword evidence="7 13" id="KW-0963">Cytoplasm</keyword>
<feature type="binding site" evidence="14">
    <location>
        <position position="40"/>
    </location>
    <ligand>
        <name>(2R)-3-phosphoglycerate</name>
        <dbReference type="ChEBI" id="CHEBI:58272"/>
    </ligand>
</feature>
<evidence type="ECO:0000256" key="7">
    <source>
        <dbReference type="ARBA" id="ARBA00022490"/>
    </source>
</evidence>
<dbReference type="InterPro" id="IPR036043">
    <property type="entry name" value="Phosphoglycerate_kinase_sf"/>
</dbReference>
<comment type="caution">
    <text evidence="13">Lacks conserved residue(s) required for the propagation of feature annotation.</text>
</comment>
<keyword evidence="11 13" id="KW-0067">ATP-binding</keyword>
<proteinExistence type="inferred from homology"/>
<keyword evidence="8 13" id="KW-0808">Transferase</keyword>
<dbReference type="Proteomes" id="UP000191661">
    <property type="component" value="Unassembled WGS sequence"/>
</dbReference>